<dbReference type="Proteomes" id="UP000595841">
    <property type="component" value="Chromosome"/>
</dbReference>
<dbReference type="AlphaFoldDB" id="A0A974SBY8"/>
<dbReference type="InterPro" id="IPR013830">
    <property type="entry name" value="SGNH_hydro"/>
</dbReference>
<feature type="domain" description="SGNH hydrolase-type esterase" evidence="1">
    <location>
        <begin position="33"/>
        <end position="209"/>
    </location>
</feature>
<keyword evidence="3" id="KW-1185">Reference proteome</keyword>
<dbReference type="Gene3D" id="3.40.50.1110">
    <property type="entry name" value="SGNH hydrolase"/>
    <property type="match status" value="1"/>
</dbReference>
<dbReference type="GO" id="GO:0004622">
    <property type="term" value="F:phosphatidylcholine lysophospholipase activity"/>
    <property type="evidence" value="ECO:0007669"/>
    <property type="project" value="TreeGrafter"/>
</dbReference>
<dbReference type="PANTHER" id="PTHR30383:SF5">
    <property type="entry name" value="SGNH HYDROLASE-TYPE ESTERASE DOMAIN-CONTAINING PROTEIN"/>
    <property type="match status" value="1"/>
</dbReference>
<dbReference type="KEGG" id="pson:JI735_17845"/>
<dbReference type="InterPro" id="IPR036514">
    <property type="entry name" value="SGNH_hydro_sf"/>
</dbReference>
<dbReference type="InterPro" id="IPR051532">
    <property type="entry name" value="Ester_Hydrolysis_Enzymes"/>
</dbReference>
<dbReference type="Pfam" id="PF13472">
    <property type="entry name" value="Lipase_GDSL_2"/>
    <property type="match status" value="1"/>
</dbReference>
<organism evidence="2 3">
    <name type="scientific">Paenibacillus sonchi</name>
    <dbReference type="NCBI Taxonomy" id="373687"/>
    <lineage>
        <taxon>Bacteria</taxon>
        <taxon>Bacillati</taxon>
        <taxon>Bacillota</taxon>
        <taxon>Bacilli</taxon>
        <taxon>Bacillales</taxon>
        <taxon>Paenibacillaceae</taxon>
        <taxon>Paenibacillus</taxon>
        <taxon>Paenibacillus sonchi group</taxon>
    </lineage>
</organism>
<sequence>MDSIRYNYNHYLQDMKEELGKQWPDNRTLNIVCHGHSVPSGYFATPVVDSFNAYPHLLHKQVKAHYPYAVLNVIVTGIGGETSLSGRTRITGDVLGHRPDVVTIDYGLNDRGIGLSAAQESWKEMIELLLDREIKVILLTPTWDRSYGTGDESWLSLQQHTEQIRHLAQEYKVGLCDSFAAYQSYVDAGGILEDLLSYVNHPNARGHALVAGELAKFLL</sequence>
<dbReference type="EMBL" id="CP068595">
    <property type="protein sequence ID" value="QQZ58645.1"/>
    <property type="molecule type" value="Genomic_DNA"/>
</dbReference>
<name>A0A974SBY8_9BACL</name>
<dbReference type="RefSeq" id="WP_039838710.1">
    <property type="nucleotide sequence ID" value="NZ_CP068595.1"/>
</dbReference>
<evidence type="ECO:0000259" key="1">
    <source>
        <dbReference type="Pfam" id="PF13472"/>
    </source>
</evidence>
<reference evidence="2 3" key="1">
    <citation type="submission" date="2021-01" db="EMBL/GenBank/DDBJ databases">
        <title>Whole genome sequence of Paenibacillus sonchi LMG 24727 for comparative genomics.</title>
        <authorList>
            <person name="Lee G."/>
            <person name="Kim M.-J."/>
            <person name="Lim K."/>
            <person name="Shin J.-H."/>
        </authorList>
    </citation>
    <scope>NUCLEOTIDE SEQUENCE [LARGE SCALE GENOMIC DNA]</scope>
    <source>
        <strain evidence="2 3">LMG 24727</strain>
    </source>
</reference>
<dbReference type="PANTHER" id="PTHR30383">
    <property type="entry name" value="THIOESTERASE 1/PROTEASE 1/LYSOPHOSPHOLIPASE L1"/>
    <property type="match status" value="1"/>
</dbReference>
<accession>A0A974SBY8</accession>
<proteinExistence type="predicted"/>
<dbReference type="SUPFAM" id="SSF52266">
    <property type="entry name" value="SGNH hydrolase"/>
    <property type="match status" value="1"/>
</dbReference>
<protein>
    <submittedName>
        <fullName evidence="2">SGNH/GDSL hydrolase family protein</fullName>
    </submittedName>
</protein>
<keyword evidence="2" id="KW-0378">Hydrolase</keyword>
<evidence type="ECO:0000313" key="3">
    <source>
        <dbReference type="Proteomes" id="UP000595841"/>
    </source>
</evidence>
<gene>
    <name evidence="2" type="ORF">JI735_17845</name>
</gene>
<evidence type="ECO:0000313" key="2">
    <source>
        <dbReference type="EMBL" id="QQZ58645.1"/>
    </source>
</evidence>